<dbReference type="GO" id="GO:0005876">
    <property type="term" value="C:spindle microtubule"/>
    <property type="evidence" value="ECO:0007669"/>
    <property type="project" value="TreeGrafter"/>
</dbReference>
<dbReference type="Proteomes" id="UP000230233">
    <property type="component" value="Chromosome III"/>
</dbReference>
<dbReference type="EMBL" id="PDUG01000003">
    <property type="protein sequence ID" value="PIC41429.1"/>
    <property type="molecule type" value="Genomic_DNA"/>
</dbReference>
<dbReference type="GO" id="GO:0008017">
    <property type="term" value="F:microtubule binding"/>
    <property type="evidence" value="ECO:0007669"/>
    <property type="project" value="TreeGrafter"/>
</dbReference>
<dbReference type="GO" id="GO:0097431">
    <property type="term" value="C:mitotic spindle pole"/>
    <property type="evidence" value="ECO:0007669"/>
    <property type="project" value="TreeGrafter"/>
</dbReference>
<gene>
    <name evidence="1" type="primary">Cnig_chr_III.g8846</name>
    <name evidence="1" type="ORF">B9Z55_008846</name>
</gene>
<name>A0A2G5UPJ4_9PELO</name>
<evidence type="ECO:0000313" key="1">
    <source>
        <dbReference type="EMBL" id="PIC41429.1"/>
    </source>
</evidence>
<organism evidence="1 2">
    <name type="scientific">Caenorhabditis nigoni</name>
    <dbReference type="NCBI Taxonomy" id="1611254"/>
    <lineage>
        <taxon>Eukaryota</taxon>
        <taxon>Metazoa</taxon>
        <taxon>Ecdysozoa</taxon>
        <taxon>Nematoda</taxon>
        <taxon>Chromadorea</taxon>
        <taxon>Rhabditida</taxon>
        <taxon>Rhabditina</taxon>
        <taxon>Rhabditomorpha</taxon>
        <taxon>Rhabditoidea</taxon>
        <taxon>Rhabditidae</taxon>
        <taxon>Peloderinae</taxon>
        <taxon>Caenorhabditis</taxon>
    </lineage>
</organism>
<dbReference type="PANTHER" id="PTHR16056">
    <property type="entry name" value="REGULATOR OF MICROTUBULE DYNAMICS PROTEIN"/>
    <property type="match status" value="1"/>
</dbReference>
<dbReference type="InterPro" id="IPR011990">
    <property type="entry name" value="TPR-like_helical_dom_sf"/>
</dbReference>
<keyword evidence="2" id="KW-1185">Reference proteome</keyword>
<accession>A0A2G5UPJ4</accession>
<dbReference type="PANTHER" id="PTHR16056:SF20">
    <property type="entry name" value="C2H2-TYPE DOMAIN-CONTAINING PROTEIN-RELATED"/>
    <property type="match status" value="1"/>
</dbReference>
<comment type="caution">
    <text evidence="1">The sequence shown here is derived from an EMBL/GenBank/DDBJ whole genome shotgun (WGS) entry which is preliminary data.</text>
</comment>
<dbReference type="SUPFAM" id="SSF48452">
    <property type="entry name" value="TPR-like"/>
    <property type="match status" value="1"/>
</dbReference>
<evidence type="ECO:0000313" key="2">
    <source>
        <dbReference type="Proteomes" id="UP000230233"/>
    </source>
</evidence>
<protein>
    <submittedName>
        <fullName evidence="1">Uncharacterized protein</fullName>
    </submittedName>
</protein>
<proteinExistence type="predicted"/>
<dbReference type="GO" id="GO:0005739">
    <property type="term" value="C:mitochondrion"/>
    <property type="evidence" value="ECO:0007669"/>
    <property type="project" value="TreeGrafter"/>
</dbReference>
<dbReference type="Gene3D" id="1.25.40.10">
    <property type="entry name" value="Tetratricopeptide repeat domain"/>
    <property type="match status" value="2"/>
</dbReference>
<dbReference type="Pfam" id="PF21033">
    <property type="entry name" value="RMD1-3"/>
    <property type="match status" value="2"/>
</dbReference>
<dbReference type="InterPro" id="IPR049039">
    <property type="entry name" value="RMD1-3_a_helical_rpt"/>
</dbReference>
<dbReference type="AlphaFoldDB" id="A0A2G5UPJ4"/>
<reference evidence="2" key="1">
    <citation type="submission" date="2017-10" db="EMBL/GenBank/DDBJ databases">
        <title>Rapid genome shrinkage in a self-fertile nematode reveals novel sperm competition proteins.</title>
        <authorList>
            <person name="Yin D."/>
            <person name="Schwarz E.M."/>
            <person name="Thomas C.G."/>
            <person name="Felde R.L."/>
            <person name="Korf I.F."/>
            <person name="Cutter A.D."/>
            <person name="Schartner C.M."/>
            <person name="Ralston E.J."/>
            <person name="Meyer B.J."/>
            <person name="Haag E.S."/>
        </authorList>
    </citation>
    <scope>NUCLEOTIDE SEQUENCE [LARGE SCALE GENOMIC DNA]</scope>
    <source>
        <strain evidence="2">JU1422</strain>
    </source>
</reference>
<dbReference type="OrthoDB" id="5785469at2759"/>
<dbReference type="STRING" id="1611254.A0A2G5UPJ4"/>
<sequence>MSDDEDTTMSSELPDPPPFRQIDEWLATIQVHECTKAFGILEAYLNEGNRSAEILWRLARYFLTIANFSKTKEEHLKEIQKAIAYAREAFEVKKTFLTASWAAIASYKLIKKIGFKEKMEELNRCKIFVDHALSLDPHDLDMLYLRGRWYLMVSQITWIQRTKSSLMSIPPAEGTLDQAIDDFKKAYLIAPFCQKTTVYLAISLFEKRDFETAKMHFDHIVKMNKEPKHRTSFVNEAENYLAKCNLIEVDELVKKARTKIIGGRLAMWKFGLAIRSCPDYEYEYLLFWDRCRKVKSDKIFSSPKMHICPIDELEVPQEKDEILYEVDELLGTYRVKDTYEAYEKLQLMFEDGDKSIEVLARLAKFCHNNADQLGTDKDKIQMLQMGKEYLLKVYETDTENFLAAKWLAYLSLKLLAVLPFRSKMHEAKLAKGYLDRAIALHPKAWHLQHLRGRWYHELANMSWIKRKMSACLGCAAPEGTLEKAIDDYKSAQQLFSDSLRNCVFLGIALFEDGRKFAAKRYFGRALTFKTVTDTRLKLYRIAQYYFWRC</sequence>